<feature type="domain" description="Gfo/Idh/MocA-like oxidoreductase N-terminal" evidence="2">
    <location>
        <begin position="25"/>
        <end position="139"/>
    </location>
</feature>
<dbReference type="EMBL" id="JBHSJG010000034">
    <property type="protein sequence ID" value="MFC4987881.1"/>
    <property type="molecule type" value="Genomic_DNA"/>
</dbReference>
<dbReference type="RefSeq" id="WP_224829913.1">
    <property type="nucleotide sequence ID" value="NZ_JAIVEF010000031.1"/>
</dbReference>
<feature type="compositionally biased region" description="Acidic residues" evidence="1">
    <location>
        <begin position="355"/>
        <end position="366"/>
    </location>
</feature>
<protein>
    <submittedName>
        <fullName evidence="4">Gfo/Idh/MocA family protein</fullName>
    </submittedName>
</protein>
<dbReference type="SUPFAM" id="SSF55347">
    <property type="entry name" value="Glyceraldehyde-3-phosphate dehydrogenase-like, C-terminal domain"/>
    <property type="match status" value="1"/>
</dbReference>
<organism evidence="4 5">
    <name type="scientific">Saliphagus infecundisoli</name>
    <dbReference type="NCBI Taxonomy" id="1849069"/>
    <lineage>
        <taxon>Archaea</taxon>
        <taxon>Methanobacteriati</taxon>
        <taxon>Methanobacteriota</taxon>
        <taxon>Stenosarchaea group</taxon>
        <taxon>Halobacteria</taxon>
        <taxon>Halobacteriales</taxon>
        <taxon>Natrialbaceae</taxon>
        <taxon>Saliphagus</taxon>
    </lineage>
</organism>
<dbReference type="PANTHER" id="PTHR43708">
    <property type="entry name" value="CONSERVED EXPRESSED OXIDOREDUCTASE (EUROFUNG)"/>
    <property type="match status" value="1"/>
</dbReference>
<dbReference type="Gene3D" id="3.40.50.720">
    <property type="entry name" value="NAD(P)-binding Rossmann-like Domain"/>
    <property type="match status" value="1"/>
</dbReference>
<dbReference type="InterPro" id="IPR000683">
    <property type="entry name" value="Gfo/Idh/MocA-like_OxRdtase_N"/>
</dbReference>
<name>A0ABD5QDR2_9EURY</name>
<proteinExistence type="predicted"/>
<feature type="domain" description="Gfo/Idh/MocA-like oxidoreductase C-terminal" evidence="3">
    <location>
        <begin position="167"/>
        <end position="332"/>
    </location>
</feature>
<dbReference type="Proteomes" id="UP001595925">
    <property type="component" value="Unassembled WGS sequence"/>
</dbReference>
<evidence type="ECO:0000313" key="5">
    <source>
        <dbReference type="Proteomes" id="UP001595925"/>
    </source>
</evidence>
<keyword evidence="5" id="KW-1185">Reference proteome</keyword>
<evidence type="ECO:0000259" key="3">
    <source>
        <dbReference type="Pfam" id="PF02894"/>
    </source>
</evidence>
<evidence type="ECO:0000256" key="1">
    <source>
        <dbReference type="SAM" id="MobiDB-lite"/>
    </source>
</evidence>
<dbReference type="InterPro" id="IPR004104">
    <property type="entry name" value="Gfo/Idh/MocA-like_OxRdtase_C"/>
</dbReference>
<dbReference type="PANTHER" id="PTHR43708:SF8">
    <property type="entry name" value="OXIDOREDUCTASE"/>
    <property type="match status" value="1"/>
</dbReference>
<dbReference type="InterPro" id="IPR051317">
    <property type="entry name" value="Gfo/Idh/MocA_oxidoreduct"/>
</dbReference>
<comment type="caution">
    <text evidence="4">The sequence shown here is derived from an EMBL/GenBank/DDBJ whole genome shotgun (WGS) entry which is preliminary data.</text>
</comment>
<evidence type="ECO:0000259" key="2">
    <source>
        <dbReference type="Pfam" id="PF01408"/>
    </source>
</evidence>
<accession>A0ABD5QDR2</accession>
<evidence type="ECO:0000313" key="4">
    <source>
        <dbReference type="EMBL" id="MFC4987881.1"/>
    </source>
</evidence>
<feature type="region of interest" description="Disordered" evidence="1">
    <location>
        <begin position="344"/>
        <end position="366"/>
    </location>
</feature>
<dbReference type="InterPro" id="IPR036291">
    <property type="entry name" value="NAD(P)-bd_dom_sf"/>
</dbReference>
<dbReference type="Gene3D" id="3.30.360.10">
    <property type="entry name" value="Dihydrodipicolinate Reductase, domain 2"/>
    <property type="match status" value="1"/>
</dbReference>
<reference evidence="4 5" key="1">
    <citation type="journal article" date="2019" name="Int. J. Syst. Evol. Microbiol.">
        <title>The Global Catalogue of Microorganisms (GCM) 10K type strain sequencing project: providing services to taxonomists for standard genome sequencing and annotation.</title>
        <authorList>
            <consortium name="The Broad Institute Genomics Platform"/>
            <consortium name="The Broad Institute Genome Sequencing Center for Infectious Disease"/>
            <person name="Wu L."/>
            <person name="Ma J."/>
        </authorList>
    </citation>
    <scope>NUCLEOTIDE SEQUENCE [LARGE SCALE GENOMIC DNA]</scope>
    <source>
        <strain evidence="4 5">CGMCC 1.15824</strain>
    </source>
</reference>
<dbReference type="AlphaFoldDB" id="A0ABD5QDR2"/>
<dbReference type="Pfam" id="PF01408">
    <property type="entry name" value="GFO_IDH_MocA"/>
    <property type="match status" value="1"/>
</dbReference>
<gene>
    <name evidence="4" type="ORF">ACFPFO_08970</name>
</gene>
<dbReference type="Pfam" id="PF02894">
    <property type="entry name" value="GFO_IDH_MocA_C"/>
    <property type="match status" value="1"/>
</dbReference>
<sequence length="366" mass="40006">MTRVTAAVIGTGPEPDNIVWGESAAMAYRHGEAYREIEGCELVACADIVRENAEAFADEFEIDDGRVFEEFEEMLFETEPDIVSVCTPVPTHADLVVGAAETEVPGAIHCEKPMADTWEGSKRMARAAEENDVQLTFNHQRRFDPTWQEASRLVSDGVIGEVERVEMGGKNLYDFGSHLIDLCNHFVGEREAEWVLGQVHYDEEDVRYGVHNENQGLAMWSYGEGVFGLASTGYGSGADAIGAHHRILGTEGVIEVASDENEADVRYKTDTGGGWEEIDTEGAPAIERAISHAIDCLESGEEPVISADHALRATEIIFAAWASARRRGRIELPLEEGGNALTEMVETGELAPVASEDDNESGDEEE</sequence>
<dbReference type="SUPFAM" id="SSF51735">
    <property type="entry name" value="NAD(P)-binding Rossmann-fold domains"/>
    <property type="match status" value="1"/>
</dbReference>